<sequence length="66" mass="7052">MANRGLWNSIRLAVGTVPLGGSCRLCDSWGAWRLAARVPRQAVWKLAALGGTCPPPGDLYCCSFGF</sequence>
<protein>
    <submittedName>
        <fullName evidence="1">Uncharacterized protein</fullName>
    </submittedName>
</protein>
<dbReference type="AlphaFoldDB" id="A0A4D6NG09"/>
<evidence type="ECO:0000313" key="1">
    <source>
        <dbReference type="EMBL" id="QCE11644.1"/>
    </source>
</evidence>
<name>A0A4D6NG09_VIGUN</name>
<dbReference type="EMBL" id="CP039354">
    <property type="protein sequence ID" value="QCE11644.1"/>
    <property type="molecule type" value="Genomic_DNA"/>
</dbReference>
<keyword evidence="2" id="KW-1185">Reference proteome</keyword>
<evidence type="ECO:0000313" key="2">
    <source>
        <dbReference type="Proteomes" id="UP000501690"/>
    </source>
</evidence>
<accession>A0A4D6NG09</accession>
<organism evidence="1 2">
    <name type="scientific">Vigna unguiculata</name>
    <name type="common">Cowpea</name>
    <dbReference type="NCBI Taxonomy" id="3917"/>
    <lineage>
        <taxon>Eukaryota</taxon>
        <taxon>Viridiplantae</taxon>
        <taxon>Streptophyta</taxon>
        <taxon>Embryophyta</taxon>
        <taxon>Tracheophyta</taxon>
        <taxon>Spermatophyta</taxon>
        <taxon>Magnoliopsida</taxon>
        <taxon>eudicotyledons</taxon>
        <taxon>Gunneridae</taxon>
        <taxon>Pentapetalae</taxon>
        <taxon>rosids</taxon>
        <taxon>fabids</taxon>
        <taxon>Fabales</taxon>
        <taxon>Fabaceae</taxon>
        <taxon>Papilionoideae</taxon>
        <taxon>50 kb inversion clade</taxon>
        <taxon>NPAAA clade</taxon>
        <taxon>indigoferoid/millettioid clade</taxon>
        <taxon>Phaseoleae</taxon>
        <taxon>Vigna</taxon>
    </lineage>
</organism>
<dbReference type="Proteomes" id="UP000501690">
    <property type="component" value="Linkage Group LG10"/>
</dbReference>
<reference evidence="1 2" key="1">
    <citation type="submission" date="2019-04" db="EMBL/GenBank/DDBJ databases">
        <title>An improved genome assembly and genetic linkage map for asparagus bean, Vigna unguiculata ssp. sesquipedialis.</title>
        <authorList>
            <person name="Xia Q."/>
            <person name="Zhang R."/>
            <person name="Dong Y."/>
        </authorList>
    </citation>
    <scope>NUCLEOTIDE SEQUENCE [LARGE SCALE GENOMIC DNA]</scope>
    <source>
        <tissue evidence="1">Leaf</tissue>
    </source>
</reference>
<dbReference type="PROSITE" id="PS51257">
    <property type="entry name" value="PROKAR_LIPOPROTEIN"/>
    <property type="match status" value="1"/>
</dbReference>
<gene>
    <name evidence="1" type="ORF">DEO72_LG10g2879</name>
</gene>
<proteinExistence type="predicted"/>